<dbReference type="AlphaFoldDB" id="A0A1W0A3Z3"/>
<evidence type="ECO:0000256" key="3">
    <source>
        <dbReference type="ARBA" id="ARBA00022741"/>
    </source>
</evidence>
<dbReference type="GO" id="GO:0005524">
    <property type="term" value="F:ATP binding"/>
    <property type="evidence" value="ECO:0007669"/>
    <property type="project" value="UniProtKB-KW"/>
</dbReference>
<evidence type="ECO:0000256" key="4">
    <source>
        <dbReference type="ARBA" id="ARBA00022777"/>
    </source>
</evidence>
<keyword evidence="2" id="KW-0808">Transferase</keyword>
<sequence>MVKCSNEQERMMAMKEIRYNIASLVVLRGHPNICQLMDHFDQDNIVMLSMAIFCALIETNKDGKLPEEMVKHIARQLLEAIKACHDKNIVHRDIKLENILITKLMVIN</sequence>
<evidence type="ECO:0000256" key="2">
    <source>
        <dbReference type="ARBA" id="ARBA00022679"/>
    </source>
</evidence>
<evidence type="ECO:0000256" key="1">
    <source>
        <dbReference type="ARBA" id="ARBA00022527"/>
    </source>
</evidence>
<accession>A0A1W0A3Z3</accession>
<dbReference type="GO" id="GO:0004674">
    <property type="term" value="F:protein serine/threonine kinase activity"/>
    <property type="evidence" value="ECO:0007669"/>
    <property type="project" value="UniProtKB-KW"/>
</dbReference>
<dbReference type="Pfam" id="PF00069">
    <property type="entry name" value="Pkinase"/>
    <property type="match status" value="1"/>
</dbReference>
<evidence type="ECO:0000259" key="6">
    <source>
        <dbReference type="PROSITE" id="PS50011"/>
    </source>
</evidence>
<evidence type="ECO:0000256" key="5">
    <source>
        <dbReference type="ARBA" id="ARBA00022840"/>
    </source>
</evidence>
<evidence type="ECO:0000313" key="7">
    <source>
        <dbReference type="EMBL" id="OQS04919.1"/>
    </source>
</evidence>
<dbReference type="InterPro" id="IPR008271">
    <property type="entry name" value="Ser/Thr_kinase_AS"/>
</dbReference>
<dbReference type="SUPFAM" id="SSF56112">
    <property type="entry name" value="Protein kinase-like (PK-like)"/>
    <property type="match status" value="1"/>
</dbReference>
<evidence type="ECO:0000313" key="8">
    <source>
        <dbReference type="Proteomes" id="UP000243217"/>
    </source>
</evidence>
<feature type="domain" description="Protein kinase" evidence="6">
    <location>
        <begin position="1"/>
        <end position="108"/>
    </location>
</feature>
<dbReference type="EMBL" id="JNBS01000531">
    <property type="protein sequence ID" value="OQS04919.1"/>
    <property type="molecule type" value="Genomic_DNA"/>
</dbReference>
<dbReference type="PROSITE" id="PS00108">
    <property type="entry name" value="PROTEIN_KINASE_ST"/>
    <property type="match status" value="1"/>
</dbReference>
<keyword evidence="3" id="KW-0547">Nucleotide-binding</keyword>
<dbReference type="Gene3D" id="1.10.510.10">
    <property type="entry name" value="Transferase(Phosphotransferase) domain 1"/>
    <property type="match status" value="1"/>
</dbReference>
<dbReference type="PANTHER" id="PTHR24346">
    <property type="entry name" value="MAP/MICROTUBULE AFFINITY-REGULATING KINASE"/>
    <property type="match status" value="1"/>
</dbReference>
<reference evidence="7 8" key="1">
    <citation type="journal article" date="2014" name="Genome Biol. Evol.">
        <title>The secreted proteins of Achlya hypogyna and Thraustotheca clavata identify the ancestral oomycete secretome and reveal gene acquisitions by horizontal gene transfer.</title>
        <authorList>
            <person name="Misner I."/>
            <person name="Blouin N."/>
            <person name="Leonard G."/>
            <person name="Richards T.A."/>
            <person name="Lane C.E."/>
        </authorList>
    </citation>
    <scope>NUCLEOTIDE SEQUENCE [LARGE SCALE GENOMIC DNA]</scope>
    <source>
        <strain evidence="7 8">ATCC 34112</strain>
    </source>
</reference>
<dbReference type="InterPro" id="IPR011009">
    <property type="entry name" value="Kinase-like_dom_sf"/>
</dbReference>
<dbReference type="GO" id="GO:0005737">
    <property type="term" value="C:cytoplasm"/>
    <property type="evidence" value="ECO:0007669"/>
    <property type="project" value="TreeGrafter"/>
</dbReference>
<dbReference type="OrthoDB" id="40902at2759"/>
<keyword evidence="8" id="KW-1185">Reference proteome</keyword>
<dbReference type="PROSITE" id="PS50011">
    <property type="entry name" value="PROTEIN_KINASE_DOM"/>
    <property type="match status" value="1"/>
</dbReference>
<keyword evidence="5" id="KW-0067">ATP-binding</keyword>
<dbReference type="InterPro" id="IPR000719">
    <property type="entry name" value="Prot_kinase_dom"/>
</dbReference>
<proteinExistence type="predicted"/>
<gene>
    <name evidence="7" type="ORF">THRCLA_20759</name>
</gene>
<name>A0A1W0A3Z3_9STRA</name>
<protein>
    <recommendedName>
        <fullName evidence="6">Protein kinase domain-containing protein</fullName>
    </recommendedName>
</protein>
<keyword evidence="1" id="KW-0723">Serine/threonine-protein kinase</keyword>
<dbReference type="PANTHER" id="PTHR24346:SF82">
    <property type="entry name" value="KP78A-RELATED"/>
    <property type="match status" value="1"/>
</dbReference>
<comment type="caution">
    <text evidence="7">The sequence shown here is derived from an EMBL/GenBank/DDBJ whole genome shotgun (WGS) entry which is preliminary data.</text>
</comment>
<dbReference type="GO" id="GO:0035556">
    <property type="term" value="P:intracellular signal transduction"/>
    <property type="evidence" value="ECO:0007669"/>
    <property type="project" value="TreeGrafter"/>
</dbReference>
<keyword evidence="4" id="KW-0418">Kinase</keyword>
<organism evidence="7 8">
    <name type="scientific">Thraustotheca clavata</name>
    <dbReference type="NCBI Taxonomy" id="74557"/>
    <lineage>
        <taxon>Eukaryota</taxon>
        <taxon>Sar</taxon>
        <taxon>Stramenopiles</taxon>
        <taxon>Oomycota</taxon>
        <taxon>Saprolegniomycetes</taxon>
        <taxon>Saprolegniales</taxon>
        <taxon>Achlyaceae</taxon>
        <taxon>Thraustotheca</taxon>
    </lineage>
</organism>
<dbReference type="STRING" id="74557.A0A1W0A3Z3"/>
<dbReference type="Proteomes" id="UP000243217">
    <property type="component" value="Unassembled WGS sequence"/>
</dbReference>